<keyword evidence="3" id="KW-1185">Reference proteome</keyword>
<protein>
    <submittedName>
        <fullName evidence="2">Uncharacterized protein</fullName>
    </submittedName>
</protein>
<dbReference type="AlphaFoldDB" id="A0A9X0CMY5"/>
<feature type="signal peptide" evidence="1">
    <location>
        <begin position="1"/>
        <end position="17"/>
    </location>
</feature>
<comment type="caution">
    <text evidence="2">The sequence shown here is derived from an EMBL/GenBank/DDBJ whole genome shotgun (WGS) entry which is preliminary data.</text>
</comment>
<evidence type="ECO:0000256" key="1">
    <source>
        <dbReference type="SAM" id="SignalP"/>
    </source>
</evidence>
<proteinExistence type="predicted"/>
<evidence type="ECO:0000313" key="2">
    <source>
        <dbReference type="EMBL" id="KAJ7361839.1"/>
    </source>
</evidence>
<sequence>MKWLVPCLLLFGGGSQSLNLGNMTCADPGMANMLSALGRWKQCPQWTHPSLPLLPRQWTLLALDMGKLGSNLLTPEHPGQVDQRCLKREPRSEDWWHVSIQHSWRKWRNMVSGP</sequence>
<keyword evidence="1" id="KW-0732">Signal</keyword>
<reference evidence="2" key="1">
    <citation type="submission" date="2023-01" db="EMBL/GenBank/DDBJ databases">
        <title>Genome assembly of the deep-sea coral Lophelia pertusa.</title>
        <authorList>
            <person name="Herrera S."/>
            <person name="Cordes E."/>
        </authorList>
    </citation>
    <scope>NUCLEOTIDE SEQUENCE</scope>
    <source>
        <strain evidence="2">USNM1676648</strain>
        <tissue evidence="2">Polyp</tissue>
    </source>
</reference>
<gene>
    <name evidence="2" type="ORF">OS493_014481</name>
</gene>
<evidence type="ECO:0000313" key="3">
    <source>
        <dbReference type="Proteomes" id="UP001163046"/>
    </source>
</evidence>
<organism evidence="2 3">
    <name type="scientific">Desmophyllum pertusum</name>
    <dbReference type="NCBI Taxonomy" id="174260"/>
    <lineage>
        <taxon>Eukaryota</taxon>
        <taxon>Metazoa</taxon>
        <taxon>Cnidaria</taxon>
        <taxon>Anthozoa</taxon>
        <taxon>Hexacorallia</taxon>
        <taxon>Scleractinia</taxon>
        <taxon>Caryophylliina</taxon>
        <taxon>Caryophylliidae</taxon>
        <taxon>Desmophyllum</taxon>
    </lineage>
</organism>
<accession>A0A9X0CMY5</accession>
<name>A0A9X0CMY5_9CNID</name>
<feature type="chain" id="PRO_5040960659" evidence="1">
    <location>
        <begin position="18"/>
        <end position="114"/>
    </location>
</feature>
<dbReference type="Proteomes" id="UP001163046">
    <property type="component" value="Unassembled WGS sequence"/>
</dbReference>
<dbReference type="EMBL" id="MU827308">
    <property type="protein sequence ID" value="KAJ7361839.1"/>
    <property type="molecule type" value="Genomic_DNA"/>
</dbReference>